<dbReference type="SUPFAM" id="SSF160214">
    <property type="entry name" value="FlaG-like"/>
    <property type="match status" value="1"/>
</dbReference>
<dbReference type="AlphaFoldDB" id="D5XCU8"/>
<dbReference type="InterPro" id="IPR005186">
    <property type="entry name" value="FlaG"/>
</dbReference>
<dbReference type="PANTHER" id="PTHR37166">
    <property type="entry name" value="PROTEIN FLAG"/>
    <property type="match status" value="1"/>
</dbReference>
<evidence type="ECO:0000313" key="2">
    <source>
        <dbReference type="Proteomes" id="UP000002377"/>
    </source>
</evidence>
<dbReference type="RefSeq" id="WP_013121614.1">
    <property type="nucleotide sequence ID" value="NC_014152.1"/>
</dbReference>
<keyword evidence="1" id="KW-0282">Flagellum</keyword>
<dbReference type="eggNOG" id="COG1334">
    <property type="taxonomic scope" value="Bacteria"/>
</dbReference>
<evidence type="ECO:0000313" key="1">
    <source>
        <dbReference type="EMBL" id="ADG83624.1"/>
    </source>
</evidence>
<organism evidence="1 2">
    <name type="scientific">Thermincola potens (strain JR)</name>
    <dbReference type="NCBI Taxonomy" id="635013"/>
    <lineage>
        <taxon>Bacteria</taxon>
        <taxon>Bacillati</taxon>
        <taxon>Bacillota</taxon>
        <taxon>Clostridia</taxon>
        <taxon>Eubacteriales</taxon>
        <taxon>Thermincolaceae</taxon>
        <taxon>Thermincola</taxon>
    </lineage>
</organism>
<keyword evidence="1" id="KW-0966">Cell projection</keyword>
<dbReference type="PANTHER" id="PTHR37166:SF1">
    <property type="entry name" value="PROTEIN FLAG"/>
    <property type="match status" value="1"/>
</dbReference>
<keyword evidence="2" id="KW-1185">Reference proteome</keyword>
<name>D5XCU8_THEPJ</name>
<dbReference type="OrthoDB" id="9799867at2"/>
<dbReference type="STRING" id="635013.TherJR_2792"/>
<dbReference type="HOGENOM" id="CLU_120910_3_2_9"/>
<sequence length="122" mass="13614">MKVESSLTINANQQQVNARIAGAVREEPLRKGLAAPVDTGVGQGKNPLDAKTVSDAVEKMNKTARIFNKSLHFRLHKESKRWQVQVMNLETGEVIREIPPSEILDVVAKIQEIVGVFVDERR</sequence>
<dbReference type="KEGG" id="tjr:TherJR_2792"/>
<accession>D5XCU8</accession>
<protein>
    <submittedName>
        <fullName evidence="1">Flagellar protein FlaG protein</fullName>
    </submittedName>
</protein>
<gene>
    <name evidence="1" type="ordered locus">TherJR_2792</name>
</gene>
<dbReference type="Pfam" id="PF03646">
    <property type="entry name" value="FlaG"/>
    <property type="match status" value="1"/>
</dbReference>
<dbReference type="EMBL" id="CP002028">
    <property type="protein sequence ID" value="ADG83624.1"/>
    <property type="molecule type" value="Genomic_DNA"/>
</dbReference>
<dbReference type="Proteomes" id="UP000002377">
    <property type="component" value="Chromosome"/>
</dbReference>
<keyword evidence="1" id="KW-0969">Cilium</keyword>
<proteinExistence type="predicted"/>
<dbReference type="Gene3D" id="3.30.160.170">
    <property type="entry name" value="FlaG-like"/>
    <property type="match status" value="1"/>
</dbReference>
<dbReference type="InterPro" id="IPR035924">
    <property type="entry name" value="FlaG-like_sf"/>
</dbReference>
<reference evidence="1 2" key="1">
    <citation type="submission" date="2010-05" db="EMBL/GenBank/DDBJ databases">
        <title>Complete sequence of Thermincola sp. JR.</title>
        <authorList>
            <consortium name="US DOE Joint Genome Institute"/>
            <person name="Lucas S."/>
            <person name="Copeland A."/>
            <person name="Lapidus A."/>
            <person name="Cheng J.-F."/>
            <person name="Bruce D."/>
            <person name="Goodwin L."/>
            <person name="Pitluck S."/>
            <person name="Chertkov O."/>
            <person name="Detter J.C."/>
            <person name="Han C."/>
            <person name="Tapia R."/>
            <person name="Land M."/>
            <person name="Hauser L."/>
            <person name="Kyrpides N."/>
            <person name="Mikhailova N."/>
            <person name="Hazen T.C."/>
            <person name="Woyke T."/>
        </authorList>
    </citation>
    <scope>NUCLEOTIDE SEQUENCE [LARGE SCALE GENOMIC DNA]</scope>
    <source>
        <strain evidence="1 2">JR</strain>
    </source>
</reference>